<dbReference type="AGR" id="ZFIN:ZDB-GENE-090612-2"/>
<dbReference type="Pfam" id="PF00249">
    <property type="entry name" value="Myb_DNA-binding"/>
    <property type="match status" value="1"/>
</dbReference>
<dbReference type="GO" id="GO:0003691">
    <property type="term" value="F:double-stranded telomeric DNA binding"/>
    <property type="evidence" value="ECO:0007669"/>
    <property type="project" value="UniProtKB-UniRule"/>
</dbReference>
<keyword evidence="2" id="KW-0238">DNA-binding</keyword>
<dbReference type="Gene3D" id="1.25.40.210">
    <property type="entry name" value="Telomere repeat-binding factor, dimerisation domain"/>
    <property type="match status" value="1"/>
</dbReference>
<dbReference type="Proteomes" id="UP000000437">
    <property type="component" value="Chromosome 24"/>
</dbReference>
<evidence type="ECO:0000313" key="8">
    <source>
        <dbReference type="ZFIN" id="ZDB-GENE-090612-2"/>
    </source>
</evidence>
<keyword evidence="2" id="KW-0131">Cell cycle</keyword>
<evidence type="ECO:0000259" key="5">
    <source>
        <dbReference type="PROSITE" id="PS51294"/>
    </source>
</evidence>
<dbReference type="RefSeq" id="XP_695329.7">
    <property type="nucleotide sequence ID" value="XM_690237.7"/>
</dbReference>
<dbReference type="SUPFAM" id="SSF46689">
    <property type="entry name" value="Homeodomain-like"/>
    <property type="match status" value="1"/>
</dbReference>
<organism evidence="6 7">
    <name type="scientific">Danio rerio</name>
    <name type="common">Zebrafish</name>
    <name type="synonym">Brachydanio rerio</name>
    <dbReference type="NCBI Taxonomy" id="7955"/>
    <lineage>
        <taxon>Eukaryota</taxon>
        <taxon>Metazoa</taxon>
        <taxon>Chordata</taxon>
        <taxon>Craniata</taxon>
        <taxon>Vertebrata</taxon>
        <taxon>Euteleostomi</taxon>
        <taxon>Actinopterygii</taxon>
        <taxon>Neopterygii</taxon>
        <taxon>Teleostei</taxon>
        <taxon>Ostariophysi</taxon>
        <taxon>Cypriniformes</taxon>
        <taxon>Danionidae</taxon>
        <taxon>Danioninae</taxon>
        <taxon>Danio</taxon>
    </lineage>
</organism>
<dbReference type="GeneID" id="566954"/>
<evidence type="ECO:0000256" key="1">
    <source>
        <dbReference type="ARBA" id="ARBA00023242"/>
    </source>
</evidence>
<dbReference type="CTD" id="7013"/>
<evidence type="ECO:0000256" key="3">
    <source>
        <dbReference type="SAM" id="MobiDB-lite"/>
    </source>
</evidence>
<dbReference type="GO" id="GO:0000723">
    <property type="term" value="P:telomere maintenance"/>
    <property type="evidence" value="ECO:0007669"/>
    <property type="project" value="UniProtKB-UniRule"/>
</dbReference>
<dbReference type="InterPro" id="IPR001005">
    <property type="entry name" value="SANT/Myb"/>
</dbReference>
<dbReference type="InterPro" id="IPR009057">
    <property type="entry name" value="Homeodomain-like_sf"/>
</dbReference>
<protein>
    <recommendedName>
        <fullName evidence="2">Telomeric repeat-binding factor</fullName>
    </recommendedName>
</protein>
<dbReference type="PROSITE" id="PS51294">
    <property type="entry name" value="HTH_MYB"/>
    <property type="match status" value="1"/>
</dbReference>
<dbReference type="GO" id="GO:0000781">
    <property type="term" value="C:chromosome, telomeric region"/>
    <property type="evidence" value="ECO:0007669"/>
    <property type="project" value="UniProtKB-UniRule"/>
</dbReference>
<name>A0A8N7TFE0_DANRE</name>
<comment type="subcellular location">
    <subcellularLocation>
        <location evidence="2">Nucleus</location>
    </subcellularLocation>
</comment>
<keyword evidence="1 2" id="KW-0539">Nucleus</keyword>
<keyword evidence="2" id="KW-0158">Chromosome</keyword>
<dbReference type="InterPro" id="IPR036507">
    <property type="entry name" value="Telomere_rpt-bd_fac_dimer_sf"/>
</dbReference>
<reference evidence="7" key="1">
    <citation type="submission" date="2025-08" db="UniProtKB">
        <authorList>
            <consortium name="RefSeq"/>
        </authorList>
    </citation>
    <scope>IDENTIFICATION</scope>
    <source>
        <strain evidence="7">Tuebingen</strain>
        <tissue evidence="7">Fibroblasts and whole tissue</tissue>
    </source>
</reference>
<dbReference type="PIRSF" id="PIRSF038016">
    <property type="entry name" value="Telomere_bd-1_Pin2"/>
    <property type="match status" value="1"/>
</dbReference>
<accession>A0A8N7TFE0</accession>
<dbReference type="KEGG" id="dre:566954"/>
<dbReference type="PANTHER" id="PTHR46734:SF1">
    <property type="entry name" value="TELOMERIC REPEAT-BINDING FACTOR 1"/>
    <property type="match status" value="1"/>
</dbReference>
<feature type="domain" description="Myb-like" evidence="4">
    <location>
        <begin position="308"/>
        <end position="361"/>
    </location>
</feature>
<dbReference type="Gene3D" id="1.10.10.60">
    <property type="entry name" value="Homeodomain-like"/>
    <property type="match status" value="1"/>
</dbReference>
<evidence type="ECO:0000313" key="7">
    <source>
        <dbReference type="RefSeq" id="XP_695329.7"/>
    </source>
</evidence>
<keyword evidence="6" id="KW-1185">Reference proteome</keyword>
<feature type="region of interest" description="Disordered" evidence="3">
    <location>
        <begin position="223"/>
        <end position="280"/>
    </location>
</feature>
<sequence>MAGTFGCGFIIINLKMESESHEITSTSDKTTSQEVNNVVQSWIIDYYFATLCRLFRERSSVEFRKELKLFEGLVDELESHSSQRTVCCFLARVMDGENLDVRYDHVARITPLMSAVPVWESLKDFSDPTLHGKIQTLLMVQKGYDKLAKETLQWLEEQTDVPEKLQRKLATIVNKKDAYDQILMNFSFDKLMETIDTFLEAFNQQYASVFLLEAASKVVQARHERSELEETEETPPSLQSDKSESENEEHEDPLVVNIRPKRRLLPKQNDPWKPETAKKAHATLKRTSICKVSRRSNTPSELHSNITVSRHSRKKWTDVEDKKLKAGVKKHGVGKWSKILNDFDFDNRTTVNLKDRWRVLKKQNLVS</sequence>
<dbReference type="SMART" id="SM00717">
    <property type="entry name" value="SANT"/>
    <property type="match status" value="1"/>
</dbReference>
<dbReference type="GO" id="GO:0042162">
    <property type="term" value="F:telomeric DNA binding"/>
    <property type="evidence" value="ECO:0000314"/>
    <property type="project" value="ZFIN"/>
</dbReference>
<evidence type="ECO:0000256" key="2">
    <source>
        <dbReference type="PIRNR" id="PIRNR038016"/>
    </source>
</evidence>
<dbReference type="PROSITE" id="PS50090">
    <property type="entry name" value="MYB_LIKE"/>
    <property type="match status" value="1"/>
</dbReference>
<dbReference type="PANTHER" id="PTHR46734">
    <property type="entry name" value="TELOMERIC REPEAT-BINDING FACTOR 1 TERF1"/>
    <property type="match status" value="1"/>
</dbReference>
<feature type="domain" description="HTH myb-type" evidence="5">
    <location>
        <begin position="310"/>
        <end position="365"/>
    </location>
</feature>
<dbReference type="InterPro" id="IPR017357">
    <property type="entry name" value="TERF1/2"/>
</dbReference>
<dbReference type="SUPFAM" id="SSF63600">
    <property type="entry name" value="Telomeric repeat binding factor (TRF) dimerisation domain"/>
    <property type="match status" value="1"/>
</dbReference>
<comment type="function">
    <text evidence="2">Binds the telomeric double-stranded 5'-TTAGGG-3' repeat.</text>
</comment>
<dbReference type="InterPro" id="IPR017930">
    <property type="entry name" value="Myb_dom"/>
</dbReference>
<dbReference type="GO" id="GO:0042803">
    <property type="term" value="F:protein homodimerization activity"/>
    <property type="evidence" value="ECO:0007669"/>
    <property type="project" value="UniProtKB-UniRule"/>
</dbReference>
<evidence type="ECO:0000313" key="6">
    <source>
        <dbReference type="Proteomes" id="UP000000437"/>
    </source>
</evidence>
<dbReference type="ZFIN" id="ZDB-GENE-090612-2">
    <property type="gene designation" value="terf1"/>
</dbReference>
<dbReference type="AlphaFoldDB" id="A0A8N7TFE0"/>
<evidence type="ECO:0000259" key="4">
    <source>
        <dbReference type="PROSITE" id="PS50090"/>
    </source>
</evidence>
<keyword evidence="2" id="KW-0779">Telomere</keyword>
<dbReference type="FunFam" id="1.25.40.210:FF:000001">
    <property type="entry name" value="Telomeric repeat-binding factor"/>
    <property type="match status" value="1"/>
</dbReference>
<dbReference type="InterPro" id="IPR052450">
    <property type="entry name" value="TRBD-Containing_Protein"/>
</dbReference>
<gene>
    <name evidence="7 8" type="primary">terf1</name>
</gene>
<dbReference type="GO" id="GO:0005634">
    <property type="term" value="C:nucleus"/>
    <property type="evidence" value="ECO:0007669"/>
    <property type="project" value="UniProtKB-SubCell"/>
</dbReference>
<proteinExistence type="predicted"/>
<dbReference type="CDD" id="cd11660">
    <property type="entry name" value="SANT_TRF"/>
    <property type="match status" value="1"/>
</dbReference>
<comment type="subunit">
    <text evidence="2">Homodimer.</text>
</comment>